<dbReference type="PANTHER" id="PTHR44170">
    <property type="entry name" value="PROTEIN SIDEKICK"/>
    <property type="match status" value="1"/>
</dbReference>
<keyword evidence="3" id="KW-0732">Signal</keyword>
<evidence type="ECO:0000256" key="7">
    <source>
        <dbReference type="ARBA" id="ARBA00023136"/>
    </source>
</evidence>
<gene>
    <name evidence="14" type="ORF">NTJ_03737</name>
</gene>
<evidence type="ECO:0000256" key="8">
    <source>
        <dbReference type="ARBA" id="ARBA00023157"/>
    </source>
</evidence>
<dbReference type="SMART" id="SM00060">
    <property type="entry name" value="FN3"/>
    <property type="match status" value="6"/>
</dbReference>
<feature type="domain" description="Ig-like" evidence="12">
    <location>
        <begin position="785"/>
        <end position="877"/>
    </location>
</feature>
<accession>A0ABN7AIA9</accession>
<keyword evidence="9" id="KW-0393">Immunoglobulin domain</keyword>
<evidence type="ECO:0000256" key="11">
    <source>
        <dbReference type="SAM" id="Phobius"/>
    </source>
</evidence>
<keyword evidence="8" id="KW-1015">Disulfide bond</keyword>
<dbReference type="SMART" id="SM00408">
    <property type="entry name" value="IGc2"/>
    <property type="match status" value="9"/>
</dbReference>
<organism evidence="14 15">
    <name type="scientific">Nesidiocoris tenuis</name>
    <dbReference type="NCBI Taxonomy" id="355587"/>
    <lineage>
        <taxon>Eukaryota</taxon>
        <taxon>Metazoa</taxon>
        <taxon>Ecdysozoa</taxon>
        <taxon>Arthropoda</taxon>
        <taxon>Hexapoda</taxon>
        <taxon>Insecta</taxon>
        <taxon>Pterygota</taxon>
        <taxon>Neoptera</taxon>
        <taxon>Paraneoptera</taxon>
        <taxon>Hemiptera</taxon>
        <taxon>Heteroptera</taxon>
        <taxon>Panheteroptera</taxon>
        <taxon>Cimicomorpha</taxon>
        <taxon>Miridae</taxon>
        <taxon>Dicyphina</taxon>
        <taxon>Nesidiocoris</taxon>
    </lineage>
</organism>
<dbReference type="PROSITE" id="PS50835">
    <property type="entry name" value="IG_LIKE"/>
    <property type="match status" value="10"/>
</dbReference>
<evidence type="ECO:0000313" key="14">
    <source>
        <dbReference type="EMBL" id="BES90929.1"/>
    </source>
</evidence>
<evidence type="ECO:0000256" key="5">
    <source>
        <dbReference type="ARBA" id="ARBA00022889"/>
    </source>
</evidence>
<evidence type="ECO:0000256" key="2">
    <source>
        <dbReference type="ARBA" id="ARBA00022692"/>
    </source>
</evidence>
<dbReference type="Gene3D" id="2.60.40.10">
    <property type="entry name" value="Immunoglobulins"/>
    <property type="match status" value="16"/>
</dbReference>
<feature type="domain" description="Ig-like" evidence="12">
    <location>
        <begin position="687"/>
        <end position="769"/>
    </location>
</feature>
<keyword evidence="15" id="KW-1185">Reference proteome</keyword>
<feature type="domain" description="Fibronectin type-III" evidence="13">
    <location>
        <begin position="982"/>
        <end position="1078"/>
    </location>
</feature>
<proteinExistence type="predicted"/>
<feature type="domain" description="Fibronectin type-III" evidence="13">
    <location>
        <begin position="879"/>
        <end position="977"/>
    </location>
</feature>
<feature type="domain" description="Fibronectin type-III" evidence="13">
    <location>
        <begin position="1083"/>
        <end position="1181"/>
    </location>
</feature>
<feature type="domain" description="Fibronectin type-III" evidence="13">
    <location>
        <begin position="1378"/>
        <end position="1471"/>
    </location>
</feature>
<dbReference type="Proteomes" id="UP001307889">
    <property type="component" value="Chromosome 2"/>
</dbReference>
<dbReference type="InterPro" id="IPR003598">
    <property type="entry name" value="Ig_sub2"/>
</dbReference>
<keyword evidence="2 11" id="KW-0812">Transmembrane</keyword>
<dbReference type="InterPro" id="IPR013098">
    <property type="entry name" value="Ig_I-set"/>
</dbReference>
<keyword evidence="5" id="KW-0130">Cell adhesion</keyword>
<feature type="domain" description="Ig-like" evidence="12">
    <location>
        <begin position="593"/>
        <end position="678"/>
    </location>
</feature>
<dbReference type="InterPro" id="IPR003961">
    <property type="entry name" value="FN3_dom"/>
</dbReference>
<name>A0ABN7AIA9_9HEMI</name>
<dbReference type="InterPro" id="IPR036116">
    <property type="entry name" value="FN3_sf"/>
</dbReference>
<dbReference type="CDD" id="cd00063">
    <property type="entry name" value="FN3"/>
    <property type="match status" value="6"/>
</dbReference>
<dbReference type="InterPro" id="IPR036179">
    <property type="entry name" value="Ig-like_dom_sf"/>
</dbReference>
<evidence type="ECO:0000313" key="15">
    <source>
        <dbReference type="Proteomes" id="UP001307889"/>
    </source>
</evidence>
<dbReference type="Pfam" id="PF25059">
    <property type="entry name" value="FN3_DSCAM-DSCAML_C"/>
    <property type="match status" value="1"/>
</dbReference>
<keyword evidence="6 11" id="KW-1133">Transmembrane helix</keyword>
<evidence type="ECO:0000259" key="12">
    <source>
        <dbReference type="PROSITE" id="PS50835"/>
    </source>
</evidence>
<protein>
    <submittedName>
        <fullName evidence="14">Down syndrome cell adhesion molecule</fullName>
    </submittedName>
</protein>
<evidence type="ECO:0000256" key="6">
    <source>
        <dbReference type="ARBA" id="ARBA00022989"/>
    </source>
</evidence>
<dbReference type="CDD" id="cd00096">
    <property type="entry name" value="Ig"/>
    <property type="match status" value="3"/>
</dbReference>
<evidence type="ECO:0000256" key="3">
    <source>
        <dbReference type="ARBA" id="ARBA00022729"/>
    </source>
</evidence>
<dbReference type="SUPFAM" id="SSF48726">
    <property type="entry name" value="Immunoglobulin"/>
    <property type="match status" value="9"/>
</dbReference>
<feature type="domain" description="Ig-like" evidence="12">
    <location>
        <begin position="1279"/>
        <end position="1377"/>
    </location>
</feature>
<feature type="domain" description="Ig-like" evidence="12">
    <location>
        <begin position="218"/>
        <end position="306"/>
    </location>
</feature>
<dbReference type="Pfam" id="PF07679">
    <property type="entry name" value="I-set"/>
    <property type="match status" value="3"/>
</dbReference>
<dbReference type="InterPro" id="IPR003599">
    <property type="entry name" value="Ig_sub"/>
</dbReference>
<dbReference type="Pfam" id="PF13895">
    <property type="entry name" value="Ig_2"/>
    <property type="match status" value="1"/>
</dbReference>
<feature type="compositionally biased region" description="Polar residues" evidence="10">
    <location>
        <begin position="1814"/>
        <end position="1825"/>
    </location>
</feature>
<dbReference type="EMBL" id="AP028910">
    <property type="protein sequence ID" value="BES90929.1"/>
    <property type="molecule type" value="Genomic_DNA"/>
</dbReference>
<keyword evidence="7 11" id="KW-0472">Membrane</keyword>
<dbReference type="SUPFAM" id="SSF49265">
    <property type="entry name" value="Fibronectin type III"/>
    <property type="match status" value="3"/>
</dbReference>
<feature type="region of interest" description="Disordered" evidence="10">
    <location>
        <begin position="1631"/>
        <end position="1660"/>
    </location>
</feature>
<reference evidence="14 15" key="1">
    <citation type="submission" date="2023-09" db="EMBL/GenBank/DDBJ databases">
        <title>Nesidiocoris tenuis whole genome shotgun sequence.</title>
        <authorList>
            <person name="Shibata T."/>
            <person name="Shimoda M."/>
            <person name="Kobayashi T."/>
            <person name="Uehara T."/>
        </authorList>
    </citation>
    <scope>NUCLEOTIDE SEQUENCE [LARGE SCALE GENOMIC DNA]</scope>
    <source>
        <strain evidence="14 15">Japan</strain>
    </source>
</reference>
<feature type="domain" description="Fibronectin type-III" evidence="13">
    <location>
        <begin position="1474"/>
        <end position="1571"/>
    </location>
</feature>
<dbReference type="InterPro" id="IPR007110">
    <property type="entry name" value="Ig-like_dom"/>
</dbReference>
<comment type="subcellular location">
    <subcellularLocation>
        <location evidence="1">Membrane</location>
        <topology evidence="1">Single-pass membrane protein</topology>
    </subcellularLocation>
</comment>
<dbReference type="PANTHER" id="PTHR44170:SF56">
    <property type="entry name" value="FIBRONECTIN TYPE-III DOMAIN-CONTAINING PROTEIN"/>
    <property type="match status" value="1"/>
</dbReference>
<feature type="domain" description="Ig-like" evidence="12">
    <location>
        <begin position="503"/>
        <end position="582"/>
    </location>
</feature>
<feature type="transmembrane region" description="Helical" evidence="11">
    <location>
        <begin position="1589"/>
        <end position="1611"/>
    </location>
</feature>
<feature type="domain" description="Ig-like" evidence="12">
    <location>
        <begin position="4"/>
        <end position="93"/>
    </location>
</feature>
<dbReference type="PROSITE" id="PS50853">
    <property type="entry name" value="FN3"/>
    <property type="match status" value="6"/>
</dbReference>
<evidence type="ECO:0000259" key="13">
    <source>
        <dbReference type="PROSITE" id="PS50853"/>
    </source>
</evidence>
<dbReference type="Pfam" id="PF00041">
    <property type="entry name" value="fn3"/>
    <property type="match status" value="5"/>
</dbReference>
<sequence length="1921" mass="212396">MEGPQFLLEPPHWLDFTNSTGAIIDCKATGVPQPTISWLDAIDNRVTDIPGLREVLSNGSLLLLPFGSASNRDDIHSTSYRCQASNSVGSILSRECKLRPEMLTDYQTTVENEYTVEGNVGVLKCRIRVSSGASLASNRIKVVNWLRQDAVNGPRHVVAVGPKYAITQGGSLLIAQTTLQDAQAIFYCQTMHTLTGKRKLSSAGKVFLAADAQKNTVPRIEHATATVHAKTGDPADLVCTGYGTPPPVYRWYHEVSGGVLEEVRRSSMVVRPLDSILRFIRVQRQDAGHYVCVVKNVLGEDRRRLTLLVVNLLSVTVRPTLQVVDGGSEARFNCSVEGGSGGHNIGWLKDAQPIHDNTRIQLLKNSDTLVIRNVRKEDRGMYQCLARTSDETEQSSAQLMLGALPPELRMNFIEQTIQPSASVSLACRVSGTPPPRISWYLDNSPVVPDEFFMPFSYMDSSGDVISHLNITHTKVQHGGFYSCVAENNLGTAVHSASLNVYGPPIPRKPLNITAVYGGDIVVRCPIAGYPITSTTWLRRGETLSNKHQVFTNGSLLLRALNDAEDGGEYTCSVRNQQGHTVRNYVHLRIMRPPEIQEFHFPTNLQEGNRAHVSCTVISGDLPIEIIWLKDGQPMPQEPSVQEKNHQFVSGLMFSNLANRHSGLYTCVARNAAAQTNFTSKLVVKVAPIWKLEPRDSQVLYQHSIFIHCQADGYPPPKATWTKSKTPTPSNPLSIDQGSSNVEFAENGTLIIHSATLQHKGHFTCEIDNGIGNPLRKSIFLMVNVPAYFRNHHINLSGVAGEVLKLVCEAEGDLPLEIKWIESPGNRPLPAPHVRYTSAGLASEIELDKIAPSDAGRYHCHAQNEFGSDSLIIHVTISEVPDQPKAAEVYDIGSRWVNVRWVAPYSPGSPVLHYVVQFRELQQHLDAAWSNLTVTGSTFSARLGTLLPATEYELHVIAVNKVGIGPPSSPIKFKTQQEAPASAPNDVTIEATEPETLLVRWKPFSDSSGEDKDVSGYQVLYKEVGSPHRAIKTVRGSYKYQTKISLLKQWAKYEVAVRAFNNVGNGPESNIATVTTLEGDPEAAPLNIRCIGVSPRTLKVTWEPPPTKFHNGHIRGYNLMFKRVDHTRRKGILGLEIKKTNNLQELIHGLIPNTNYSIRMSAYTNAGDGVESDSHYCSTGEDVPGPPEQIKAMVTSSGSVLVSWADPLEPNGVIIKYNIYTQSKNDELISETVFGSKSLKYECRKLKELQKYDFWVTASTKIGEGGKSRVVSAIPLARAPARIASFSSAVYGGEGSVVTLQCHAVGLPAPSKSWRDPAGNEFPEPKDNYRDIGNSRKILSDNTLIINPLSPKHAGNYTCIANNVFGIDNIIYNVVVITAPKAPEVAIMDISTTTIDVQWKVVPEDEPFISEFVLHFKGPDEDWSRVSLDADRSHFRLKKLRCGSLYFIAVQALNDVGKSDNSNMNEVQTKGGLPAPGPQSNDFLLINSTSITLFLDVWPTNGCPILYFVISYKDEHQSYWTSISEKIPPLDDFQINELVPATKYRIHLTAISDAGSYKHEYTFTTLMITGEIVPEDSASSSSNSILTDNFIAPLASAVICAVLVFVCLTLYVKRRYFLRSNSSSKVLMELENKRNDHHQQSRHAYSPSPGRKMPSSLSVHKGSDSEICATYPTEHLVSETAFNGRSNQTFRSREPYPAHCERSVEPTESQANSNYDIYPYATFSLPGQPATHSLRLKTFSQHGCYSSAPPPNEHNQPNSVKYHPVGTSKSPPDGLNLGLNGEEKLRRGKSLCLKIYKERKKSRDGSEGFGVRRGATTTTSFISDSESSGDRPYRVHHTPHKHRTDSTVHEMDSSTESAEISPEIDWRSVTGREPSSRVEGGGFGRMSWSSSRRRAWRQIESDYERTGPDILYEELGAKANYR</sequence>
<dbReference type="SMART" id="SM00409">
    <property type="entry name" value="IG"/>
    <property type="match status" value="10"/>
</dbReference>
<evidence type="ECO:0000256" key="1">
    <source>
        <dbReference type="ARBA" id="ARBA00004167"/>
    </source>
</evidence>
<feature type="region of interest" description="Disordered" evidence="10">
    <location>
        <begin position="1802"/>
        <end position="1861"/>
    </location>
</feature>
<dbReference type="InterPro" id="IPR013783">
    <property type="entry name" value="Ig-like_fold"/>
</dbReference>
<feature type="domain" description="Ig-like" evidence="12">
    <location>
        <begin position="313"/>
        <end position="400"/>
    </location>
</feature>
<keyword evidence="4" id="KW-0677">Repeat</keyword>
<evidence type="ECO:0000256" key="10">
    <source>
        <dbReference type="SAM" id="MobiDB-lite"/>
    </source>
</evidence>
<dbReference type="InterPro" id="IPR056754">
    <property type="entry name" value="DSCAM/DSCAML_C"/>
</dbReference>
<evidence type="ECO:0000256" key="9">
    <source>
        <dbReference type="ARBA" id="ARBA00023319"/>
    </source>
</evidence>
<feature type="domain" description="Ig-like" evidence="12">
    <location>
        <begin position="406"/>
        <end position="499"/>
    </location>
</feature>
<evidence type="ECO:0000256" key="4">
    <source>
        <dbReference type="ARBA" id="ARBA00022737"/>
    </source>
</evidence>
<dbReference type="Pfam" id="PF13927">
    <property type="entry name" value="Ig_3"/>
    <property type="match status" value="4"/>
</dbReference>
<feature type="domain" description="Fibronectin type-III" evidence="13">
    <location>
        <begin position="1185"/>
        <end position="1278"/>
    </location>
</feature>
<feature type="domain" description="Ig-like" evidence="12">
    <location>
        <begin position="100"/>
        <end position="201"/>
    </location>
</feature>
<feature type="compositionally biased region" description="Basic residues" evidence="10">
    <location>
        <begin position="1833"/>
        <end position="1842"/>
    </location>
</feature>